<dbReference type="PANTHER" id="PTHR30413:SF8">
    <property type="entry name" value="TRANSPORT PERMEASE PROTEIN"/>
    <property type="match status" value="1"/>
</dbReference>
<organism evidence="10 11">
    <name type="scientific">Janibacter limosus</name>
    <dbReference type="NCBI Taxonomy" id="53458"/>
    <lineage>
        <taxon>Bacteria</taxon>
        <taxon>Bacillati</taxon>
        <taxon>Actinomycetota</taxon>
        <taxon>Actinomycetes</taxon>
        <taxon>Micrococcales</taxon>
        <taxon>Intrasporangiaceae</taxon>
        <taxon>Janibacter</taxon>
    </lineage>
</organism>
<evidence type="ECO:0000256" key="7">
    <source>
        <dbReference type="ARBA" id="ARBA00023136"/>
    </source>
</evidence>
<evidence type="ECO:0000313" key="10">
    <source>
        <dbReference type="EMBL" id="QBF46699.1"/>
    </source>
</evidence>
<feature type="transmembrane region" description="Helical" evidence="8">
    <location>
        <begin position="148"/>
        <end position="166"/>
    </location>
</feature>
<keyword evidence="4" id="KW-1003">Cell membrane</keyword>
<dbReference type="EMBL" id="CP036164">
    <property type="protein sequence ID" value="QBF46699.1"/>
    <property type="molecule type" value="Genomic_DNA"/>
</dbReference>
<comment type="subcellular location">
    <subcellularLocation>
        <location evidence="1">Cell inner membrane</location>
        <topology evidence="1">Multi-pass membrane protein</topology>
    </subcellularLocation>
</comment>
<evidence type="ECO:0000259" key="9">
    <source>
        <dbReference type="Pfam" id="PF01061"/>
    </source>
</evidence>
<protein>
    <submittedName>
        <fullName evidence="10">ABC transporter</fullName>
    </submittedName>
</protein>
<evidence type="ECO:0000313" key="11">
    <source>
        <dbReference type="Proteomes" id="UP000290408"/>
    </source>
</evidence>
<accession>A0A4P6MUP4</accession>
<evidence type="ECO:0000256" key="2">
    <source>
        <dbReference type="ARBA" id="ARBA00007783"/>
    </source>
</evidence>
<comment type="similarity">
    <text evidence="2">Belongs to the ABC-2 integral membrane protein family.</text>
</comment>
<keyword evidence="6 8" id="KW-1133">Transmembrane helix</keyword>
<keyword evidence="11" id="KW-1185">Reference proteome</keyword>
<keyword evidence="5 8" id="KW-0812">Transmembrane</keyword>
<keyword evidence="7 8" id="KW-0472">Membrane</keyword>
<evidence type="ECO:0000256" key="4">
    <source>
        <dbReference type="ARBA" id="ARBA00022475"/>
    </source>
</evidence>
<dbReference type="Pfam" id="PF01061">
    <property type="entry name" value="ABC2_membrane"/>
    <property type="match status" value="1"/>
</dbReference>
<evidence type="ECO:0000256" key="3">
    <source>
        <dbReference type="ARBA" id="ARBA00022448"/>
    </source>
</evidence>
<dbReference type="GO" id="GO:0005886">
    <property type="term" value="C:plasma membrane"/>
    <property type="evidence" value="ECO:0007669"/>
    <property type="project" value="UniProtKB-SubCell"/>
</dbReference>
<sequence>MTSVQAQIEGQPVSTEYVDVRGLVPVGRRPSLPTYLAELWRRRAFIVADSRAKSATSNKDYLLGNLWLIGRPLLDGLTYFVIFGIVFGARDGIDNFVGFLLIGIFLFGYTSRCLTGGLSAIQSGKNLIRTFAFPRAVIPLAGTLRETLSTFPVIATMVVLILAIPPRAQLSWWWLLFPVVFLLQTLFNTGLALYAARFGALVPDAKVAVSFISRIWMYGSGVMFSIEKISDGHPLVMAISQLNPLYCVLEISRDLLLYSQPGDLRLWVVLAAWAIITPLFGFLFFWHGEEHYGRE</sequence>
<feature type="transmembrane region" description="Helical" evidence="8">
    <location>
        <begin position="96"/>
        <end position="121"/>
    </location>
</feature>
<dbReference type="GO" id="GO:0015920">
    <property type="term" value="P:lipopolysaccharide transport"/>
    <property type="evidence" value="ECO:0007669"/>
    <property type="project" value="TreeGrafter"/>
</dbReference>
<evidence type="ECO:0000256" key="1">
    <source>
        <dbReference type="ARBA" id="ARBA00004429"/>
    </source>
</evidence>
<gene>
    <name evidence="10" type="ORF">EXU32_10840</name>
</gene>
<name>A0A4P6MUP4_9MICO</name>
<reference evidence="10 11" key="1">
    <citation type="submission" date="2019-02" db="EMBL/GenBank/DDBJ databases">
        <title>Genomic data mining of an Antarctic deep-sea actinobacterium, Janibacterlimosus P3-3-X1.</title>
        <authorList>
            <person name="Liao L."/>
            <person name="Chen B."/>
        </authorList>
    </citation>
    <scope>NUCLEOTIDE SEQUENCE [LARGE SCALE GENOMIC DNA]</scope>
    <source>
        <strain evidence="10 11">P3-3-X1</strain>
    </source>
</reference>
<feature type="transmembrane region" description="Helical" evidence="8">
    <location>
        <begin position="73"/>
        <end position="90"/>
    </location>
</feature>
<feature type="transmembrane region" description="Helical" evidence="8">
    <location>
        <begin position="264"/>
        <end position="286"/>
    </location>
</feature>
<keyword evidence="3" id="KW-0813">Transport</keyword>
<dbReference type="AlphaFoldDB" id="A0A4P6MUP4"/>
<evidence type="ECO:0000256" key="8">
    <source>
        <dbReference type="SAM" id="Phobius"/>
    </source>
</evidence>
<dbReference type="InterPro" id="IPR013525">
    <property type="entry name" value="ABC2_TM"/>
</dbReference>
<evidence type="ECO:0000256" key="5">
    <source>
        <dbReference type="ARBA" id="ARBA00022692"/>
    </source>
</evidence>
<dbReference type="PANTHER" id="PTHR30413">
    <property type="entry name" value="INNER MEMBRANE TRANSPORT PERMEASE"/>
    <property type="match status" value="1"/>
</dbReference>
<feature type="transmembrane region" description="Helical" evidence="8">
    <location>
        <begin position="172"/>
        <end position="195"/>
    </location>
</feature>
<evidence type="ECO:0000256" key="6">
    <source>
        <dbReference type="ARBA" id="ARBA00022989"/>
    </source>
</evidence>
<dbReference type="OrthoDB" id="4186295at2"/>
<dbReference type="Proteomes" id="UP000290408">
    <property type="component" value="Chromosome"/>
</dbReference>
<dbReference type="RefSeq" id="WP_130629917.1">
    <property type="nucleotide sequence ID" value="NZ_CP036164.1"/>
</dbReference>
<feature type="domain" description="ABC-2 type transporter transmembrane" evidence="9">
    <location>
        <begin position="73"/>
        <end position="256"/>
    </location>
</feature>
<proteinExistence type="inferred from homology"/>
<dbReference type="GO" id="GO:0140359">
    <property type="term" value="F:ABC-type transporter activity"/>
    <property type="evidence" value="ECO:0007669"/>
    <property type="project" value="InterPro"/>
</dbReference>
<dbReference type="KEGG" id="jli:EXU32_10840"/>